<keyword evidence="4 7" id="KW-0547">Nucleotide-binding</keyword>
<evidence type="ECO:0000256" key="5">
    <source>
        <dbReference type="ARBA" id="ARBA00022840"/>
    </source>
</evidence>
<dbReference type="Gene3D" id="1.10.560.10">
    <property type="entry name" value="GroEL-like equatorial domain"/>
    <property type="match status" value="1"/>
</dbReference>
<dbReference type="GO" id="GO:0140662">
    <property type="term" value="F:ATP-dependent protein folding chaperone"/>
    <property type="evidence" value="ECO:0007669"/>
    <property type="project" value="InterPro"/>
</dbReference>
<keyword evidence="5 7" id="KW-0067">ATP-binding</keyword>
<keyword evidence="6 7" id="KW-0143">Chaperone</keyword>
<sequence>MQNVSTQNLFTGSTKLTNTDARNHNLKAISAVKNSIMTSFGALGLDKMCIDSTGEVLITNDGATIIQTMDIVDPAAKILAEIAMQQDIEVGDGTTTVVLLAASLIEKGIKLINQGLHPSVIVNGYKMVYKEALNFIKNTMEQDSKNIKSIIETTISSKVINVEKELFGDILYNAVKNIEDVDFNGNNIYRIENINILKKQGGSIADSNLINGYAINALPSNLMVKKVEKPKIICIDFDLNKVRLPLGVNVTVSDPDKLEEIRKKETTLTLERVDKIIKSGATVVLSSRGIDDICAKPFVDAGMIAIKRVDASELKALAKGLDIPIVTSLSDLEGKDVINTIGNADSIVIESIGDSECTVVYASEKKLSSIILRGPNEQVIEEMDRSVHDGLCVIKRVMETGKVLPGGGAFESSLAIHLEELSTTISSKEGVVVFYFSEALLEIPRILMQNAGLDSNELLSKLLFYHQEGKKKKEKDHYLFGIDLYTGEIQNNIANGIIEPSLVKIKALRSAVEAAISILRIDEIIYVPEEKKEERPQC</sequence>
<dbReference type="InterPro" id="IPR027409">
    <property type="entry name" value="GroEL-like_apical_dom_sf"/>
</dbReference>
<gene>
    <name evidence="8" type="ORF">SLOPH_1925</name>
</gene>
<dbReference type="InParanoid" id="S7WAS5"/>
<accession>S7WAS5</accession>
<evidence type="ECO:0000256" key="4">
    <source>
        <dbReference type="ARBA" id="ARBA00022741"/>
    </source>
</evidence>
<comment type="subunit">
    <text evidence="3">Component of the T-complex protein 1 (TCP1) complex.</text>
</comment>
<dbReference type="GO" id="GO:0051082">
    <property type="term" value="F:unfolded protein binding"/>
    <property type="evidence" value="ECO:0007669"/>
    <property type="project" value="EnsemblFungi"/>
</dbReference>
<dbReference type="InterPro" id="IPR027410">
    <property type="entry name" value="TCP-1-like_intermed_sf"/>
</dbReference>
<evidence type="ECO:0000256" key="6">
    <source>
        <dbReference type="ARBA" id="ARBA00023186"/>
    </source>
</evidence>
<dbReference type="SUPFAM" id="SSF52029">
    <property type="entry name" value="GroEL apical domain-like"/>
    <property type="match status" value="1"/>
</dbReference>
<dbReference type="HOGENOM" id="CLU_008891_5_1_1"/>
<dbReference type="SUPFAM" id="SSF54849">
    <property type="entry name" value="GroEL-intermediate domain like"/>
    <property type="match status" value="1"/>
</dbReference>
<reference evidence="9" key="1">
    <citation type="journal article" date="2013" name="PLoS Genet.">
        <title>The genome of Spraguea lophii and the basis of host-microsporidian interactions.</title>
        <authorList>
            <person name="Campbell S.E."/>
            <person name="Williams T.A."/>
            <person name="Yousuf A."/>
            <person name="Soanes D.M."/>
            <person name="Paszkiewicz K.H."/>
            <person name="Williams B.A.P."/>
        </authorList>
    </citation>
    <scope>NUCLEOTIDE SEQUENCE [LARGE SCALE GENOMIC DNA]</scope>
    <source>
        <strain evidence="9">42_110</strain>
    </source>
</reference>
<dbReference type="InterPro" id="IPR027413">
    <property type="entry name" value="GROEL-like_equatorial_sf"/>
</dbReference>
<dbReference type="InterPro" id="IPR017998">
    <property type="entry name" value="Chaperone_TCP-1"/>
</dbReference>
<dbReference type="InterPro" id="IPR053374">
    <property type="entry name" value="TCP-1_chaperonin"/>
</dbReference>
<evidence type="ECO:0000256" key="3">
    <source>
        <dbReference type="ARBA" id="ARBA00011381"/>
    </source>
</evidence>
<dbReference type="Proteomes" id="UP000014978">
    <property type="component" value="Unassembled WGS sequence"/>
</dbReference>
<comment type="function">
    <text evidence="1">Molecular chaperone; assists the folding of proteins upon ATP hydrolysis.</text>
</comment>
<evidence type="ECO:0000256" key="1">
    <source>
        <dbReference type="ARBA" id="ARBA00002912"/>
    </source>
</evidence>
<dbReference type="GO" id="GO:0005832">
    <property type="term" value="C:chaperonin-containing T-complex"/>
    <property type="evidence" value="ECO:0007669"/>
    <property type="project" value="EnsemblFungi"/>
</dbReference>
<comment type="similarity">
    <text evidence="2 7">Belongs to the TCP-1 chaperonin family.</text>
</comment>
<dbReference type="OrthoDB" id="10248520at2759"/>
<dbReference type="GO" id="GO:0016887">
    <property type="term" value="F:ATP hydrolysis activity"/>
    <property type="evidence" value="ECO:0007669"/>
    <property type="project" value="InterPro"/>
</dbReference>
<dbReference type="VEuPathDB" id="MicrosporidiaDB:SLOPH_1925"/>
<dbReference type="InterPro" id="IPR002423">
    <property type="entry name" value="Cpn60/GroEL/TCP-1"/>
</dbReference>
<dbReference type="SUPFAM" id="SSF48592">
    <property type="entry name" value="GroEL equatorial domain-like"/>
    <property type="match status" value="1"/>
</dbReference>
<dbReference type="PROSITE" id="PS00995">
    <property type="entry name" value="TCP1_3"/>
    <property type="match status" value="1"/>
</dbReference>
<name>S7WAS5_SPRLO</name>
<comment type="caution">
    <text evidence="8">The sequence shown here is derived from an EMBL/GenBank/DDBJ whole genome shotgun (WGS) entry which is preliminary data.</text>
</comment>
<dbReference type="OMA" id="RGPNDYQ"/>
<proteinExistence type="inferred from homology"/>
<dbReference type="Gene3D" id="3.30.260.10">
    <property type="entry name" value="TCP-1-like chaperonin intermediate domain"/>
    <property type="match status" value="1"/>
</dbReference>
<dbReference type="AlphaFoldDB" id="S7WAS5"/>
<dbReference type="EMBL" id="ATCN01000511">
    <property type="protein sequence ID" value="EPR78872.1"/>
    <property type="molecule type" value="Genomic_DNA"/>
</dbReference>
<evidence type="ECO:0000313" key="9">
    <source>
        <dbReference type="Proteomes" id="UP000014978"/>
    </source>
</evidence>
<evidence type="ECO:0000313" key="8">
    <source>
        <dbReference type="EMBL" id="EPR78872.1"/>
    </source>
</evidence>
<dbReference type="PRINTS" id="PR00304">
    <property type="entry name" value="TCOMPLEXTCP1"/>
</dbReference>
<dbReference type="PANTHER" id="PTHR11353">
    <property type="entry name" value="CHAPERONIN"/>
    <property type="match status" value="1"/>
</dbReference>
<organism evidence="8 9">
    <name type="scientific">Spraguea lophii (strain 42_110)</name>
    <name type="common">Microsporidian parasite</name>
    <dbReference type="NCBI Taxonomy" id="1358809"/>
    <lineage>
        <taxon>Eukaryota</taxon>
        <taxon>Fungi</taxon>
        <taxon>Fungi incertae sedis</taxon>
        <taxon>Microsporidia</taxon>
        <taxon>Spragueidae</taxon>
        <taxon>Spraguea</taxon>
    </lineage>
</organism>
<dbReference type="Pfam" id="PF00118">
    <property type="entry name" value="Cpn60_TCP1"/>
    <property type="match status" value="1"/>
</dbReference>
<dbReference type="Gene3D" id="3.50.7.10">
    <property type="entry name" value="GroEL"/>
    <property type="match status" value="1"/>
</dbReference>
<dbReference type="GO" id="GO:0005524">
    <property type="term" value="F:ATP binding"/>
    <property type="evidence" value="ECO:0007669"/>
    <property type="project" value="UniProtKB-KW"/>
</dbReference>
<dbReference type="NCBIfam" id="NF041083">
    <property type="entry name" value="thermosome_beta"/>
    <property type="match status" value="1"/>
</dbReference>
<evidence type="ECO:0000256" key="7">
    <source>
        <dbReference type="RuleBase" id="RU004187"/>
    </source>
</evidence>
<dbReference type="FunCoup" id="S7WAS5">
    <property type="interactions" value="326"/>
</dbReference>
<evidence type="ECO:0000256" key="2">
    <source>
        <dbReference type="ARBA" id="ARBA00008020"/>
    </source>
</evidence>
<dbReference type="InterPro" id="IPR002194">
    <property type="entry name" value="Chaperonin_TCP-1_CS"/>
</dbReference>
<protein>
    <submittedName>
        <fullName evidence="8">T-complex protein 1 subunit alpha</fullName>
    </submittedName>
</protein>
<keyword evidence="9" id="KW-1185">Reference proteome</keyword>
<dbReference type="STRING" id="1358809.S7WAS5"/>